<evidence type="ECO:0000313" key="1">
    <source>
        <dbReference type="EMBL" id="KAK7827971.1"/>
    </source>
</evidence>
<accession>A0AAW0JNY7</accession>
<keyword evidence="2" id="KW-1185">Reference proteome</keyword>
<reference evidence="1 2" key="1">
    <citation type="journal article" date="2023" name="bioRxiv">
        <title>Conserved and derived expression patterns and positive selection on dental genes reveal complex evolutionary context of ever-growing rodent molars.</title>
        <authorList>
            <person name="Calamari Z.T."/>
            <person name="Song A."/>
            <person name="Cohen E."/>
            <person name="Akter M."/>
            <person name="Roy R.D."/>
            <person name="Hallikas O."/>
            <person name="Christensen M.M."/>
            <person name="Li P."/>
            <person name="Marangoni P."/>
            <person name="Jernvall J."/>
            <person name="Klein O.D."/>
        </authorList>
    </citation>
    <scope>NUCLEOTIDE SEQUENCE [LARGE SCALE GENOMIC DNA]</scope>
    <source>
        <strain evidence="1">V071</strain>
    </source>
</reference>
<name>A0AAW0JNY7_MYOGA</name>
<protein>
    <submittedName>
        <fullName evidence="1">Uncharacterized protein</fullName>
    </submittedName>
</protein>
<sequence>MVGEFQKVGRHGSSAMGPFSQLISQKKMLTLTWGFVPPQWLEASENALPSSHTVDSTGDIREKSFRIAFCMMLTSNITRCITTQLQKPDSATLLPKVDRILWTMIQKETLNYYCWASNSEIRMLTKDVAVNLELASEPSGSTFSLYSPDHLRLGVTDTTIPSGVMRPRLCRSNDELRPNEKSLTDAGRVINSSQALELWERPVIHCALTPFLILYHHLQLFGRAKGPPSQHHVWLWALDFLDHQDRFSGHWHFPRAEYEQGVCVQLRVCTCLMASRDKVRSWELFIKKEVKNGGHPELAAAAILSVFNTALLSQYGLQQPNPRPVDVRVFACVYQNMWRLEAKSVSSSGELHFIGFERPGIRKLLFSDLQGSAHIHGKLSIQQSEFRAIKAKGRTTAWALLISTKLAHRFSHRK</sequence>
<dbReference type="Proteomes" id="UP001488838">
    <property type="component" value="Unassembled WGS sequence"/>
</dbReference>
<dbReference type="AlphaFoldDB" id="A0AAW0JNY7"/>
<dbReference type="EMBL" id="JBBHLL010000028">
    <property type="protein sequence ID" value="KAK7827971.1"/>
    <property type="molecule type" value="Genomic_DNA"/>
</dbReference>
<gene>
    <name evidence="1" type="ORF">U0070_013597</name>
</gene>
<comment type="caution">
    <text evidence="1">The sequence shown here is derived from an EMBL/GenBank/DDBJ whole genome shotgun (WGS) entry which is preliminary data.</text>
</comment>
<organism evidence="1 2">
    <name type="scientific">Myodes glareolus</name>
    <name type="common">Bank vole</name>
    <name type="synonym">Clethrionomys glareolus</name>
    <dbReference type="NCBI Taxonomy" id="447135"/>
    <lineage>
        <taxon>Eukaryota</taxon>
        <taxon>Metazoa</taxon>
        <taxon>Chordata</taxon>
        <taxon>Craniata</taxon>
        <taxon>Vertebrata</taxon>
        <taxon>Euteleostomi</taxon>
        <taxon>Mammalia</taxon>
        <taxon>Eutheria</taxon>
        <taxon>Euarchontoglires</taxon>
        <taxon>Glires</taxon>
        <taxon>Rodentia</taxon>
        <taxon>Myomorpha</taxon>
        <taxon>Muroidea</taxon>
        <taxon>Cricetidae</taxon>
        <taxon>Arvicolinae</taxon>
        <taxon>Myodes</taxon>
    </lineage>
</organism>
<proteinExistence type="predicted"/>
<evidence type="ECO:0000313" key="2">
    <source>
        <dbReference type="Proteomes" id="UP001488838"/>
    </source>
</evidence>